<sequence length="1421" mass="157523">MKLTYFIVRSSKKTEVREFRHAYQRLKQTPASPPIDAPTTSPSDILEMTTVHPHCYLTTCQFINNRLPNTGVNNRVLSWRSVNNPVSGMERFYPNFYSYTKSHYEPLTPKILTRSESVATGLSDDKPSGLEMHSSIMFSKDGASVQSVQHVNESPTLRPRMLSVDRVCRPSQSPSVPRVSKVDRFYREHSTLPGSMESSYGCTSNPICSADISWHCGPKRNNVDSNEAKEQLFIDRRLCPDVLVLPVSSPNFGSDAQCLSQSTETLTAAGNNSQNGGPALNRPVPTDLTQSCQGCLFPKKDSVQTNLMKKASVRSTNSERMGTSTQISFIHKKSVRSPSPCISSSTANITRSNPTETLDNSLPGPELSAVGFPTIPDRRHRRLIETERIVRQELASTRVTGKNFLDTPSDKHKEPGHHHKHHHQHHHYLPCALKLNKIKSFDPTITLGSPLMGDSVEQSPPLAVVSPIRSESDCVHLSDEPNWTGSLDKNKTREDQWKIADQSSAPPYSPENRAEHASEQNLENLTAKIQQLTTLNTMKDSEIRELRKTIDQLKNEVQKVHSSQRNGVGNMMRAPRSVSCTHPDKTLQHGVQDSTSLTSLTSGVSGASQDTNPGSTSSSGEAAEGHSPSPNPDTDANSGKRSRWIRSSIGKAFKKRSRSTMNADERTVVPDEQLVRQNSVAGSTATVCNSPVLSRNSTSQLTDQSHTCSEALSYLSDNVDHGESLRNIMLRMRWEMNCLEADNQRLRRFVLNCPALTEPPSTGHRSNSRPVTISDLCNRYCSSSAEQRIRVLVELERPTVTAAIELPQSTSETSSVLKSPVASNRVLGELGDGDRKTKTLKVGFVGLTREDGWENLDAAIVKLWEDYIKFFDPDQKLIPKPPKVTDYQLEAATQNSTTVAVIHHRLISEHEKEKRGDGNDKSHSHTRSPSLWLTRIKENNPNSSLGFIATLHIVSAPQQSDSGLDDGGHGSVGLDPPSLITLIPRKTLEDYLSQIKTHRFVVFCGPTGTGKSHAARKIAEYLTGRRTSSEAIRIFGASHNGFPTAKEMRLFLNRYLEAFRTNGVPQVIILENLHRVQGSVTEAVDAQGSSDFKSWPIVLATSDLRNDELQNLQSQFPIKIVDHLVDLDSSSEFLGRFLRRKLAQTRMFEDAETPGAETAQREENNTLVQLVNWIPKVWKHINQLANLHQKQSPTVFGLKVFLACPIGVDSSKNWFMDLWNNLFVPFLFKARTSDAKVMESFSATLAESFDWIVATWPWPRTISDALLQSTDSTPTIESSTYSLLSLTAPKILGGRNDSHNRTSLDSGIMSDGLPSLGGQSSSNATHFETKAPRESEHPETLIYATHLAEPMGPVFTHQTEVERISTDTSQQRPNTSSSSNRKRSLEMTDGHATFIPLPKEVFPPLVKSATLDSSISSTDKI</sequence>
<dbReference type="InterPro" id="IPR027417">
    <property type="entry name" value="P-loop_NTPase"/>
</dbReference>
<dbReference type="InterPro" id="IPR003959">
    <property type="entry name" value="ATPase_AAA_core"/>
</dbReference>
<dbReference type="InterPro" id="IPR003593">
    <property type="entry name" value="AAA+_ATPase"/>
</dbReference>
<dbReference type="CDD" id="cd00009">
    <property type="entry name" value="AAA"/>
    <property type="match status" value="1"/>
</dbReference>
<protein>
    <recommendedName>
        <fullName evidence="3">AAA+ ATPase domain-containing protein</fullName>
    </recommendedName>
</protein>
<feature type="compositionally biased region" description="Polar residues" evidence="2">
    <location>
        <begin position="1317"/>
        <end position="1326"/>
    </location>
</feature>
<evidence type="ECO:0000259" key="3">
    <source>
        <dbReference type="SMART" id="SM00382"/>
    </source>
</evidence>
<dbReference type="SMART" id="SM00382">
    <property type="entry name" value="AAA"/>
    <property type="match status" value="1"/>
</dbReference>
<feature type="compositionally biased region" description="Polar residues" evidence="2">
    <location>
        <begin position="1366"/>
        <end position="1379"/>
    </location>
</feature>
<dbReference type="PANTHER" id="PTHR12784">
    <property type="entry name" value="STEERIN"/>
    <property type="match status" value="1"/>
</dbReference>
<feature type="region of interest" description="Disordered" evidence="2">
    <location>
        <begin position="1363"/>
        <end position="1386"/>
    </location>
</feature>
<dbReference type="EMBL" id="CAXLJL010000179">
    <property type="protein sequence ID" value="CAL5134052.1"/>
    <property type="molecule type" value="Genomic_DNA"/>
</dbReference>
<dbReference type="SUPFAM" id="SSF52540">
    <property type="entry name" value="P-loop containing nucleoside triphosphate hydrolases"/>
    <property type="match status" value="1"/>
</dbReference>
<feature type="compositionally biased region" description="Low complexity" evidence="2">
    <location>
        <begin position="594"/>
        <end position="628"/>
    </location>
</feature>
<dbReference type="GO" id="GO:0016887">
    <property type="term" value="F:ATP hydrolysis activity"/>
    <property type="evidence" value="ECO:0007669"/>
    <property type="project" value="InterPro"/>
</dbReference>
<dbReference type="GO" id="GO:0005524">
    <property type="term" value="F:ATP binding"/>
    <property type="evidence" value="ECO:0007669"/>
    <property type="project" value="InterPro"/>
</dbReference>
<dbReference type="InterPro" id="IPR057568">
    <property type="entry name" value="CortBP2_NAV1-like_AAA_lid"/>
</dbReference>
<feature type="region of interest" description="Disordered" evidence="2">
    <location>
        <begin position="1295"/>
        <end position="1337"/>
    </location>
</feature>
<feature type="compositionally biased region" description="Basic and acidic residues" evidence="2">
    <location>
        <begin position="908"/>
        <end position="923"/>
    </location>
</feature>
<feature type="region of interest" description="Disordered" evidence="2">
    <location>
        <begin position="338"/>
        <end position="373"/>
    </location>
</feature>
<proteinExistence type="predicted"/>
<evidence type="ECO:0000256" key="1">
    <source>
        <dbReference type="ARBA" id="ARBA00023054"/>
    </source>
</evidence>
<reference evidence="4" key="1">
    <citation type="submission" date="2024-06" db="EMBL/GenBank/DDBJ databases">
        <authorList>
            <person name="Liu X."/>
            <person name="Lenzi L."/>
            <person name="Haldenby T S."/>
            <person name="Uol C."/>
        </authorList>
    </citation>
    <scope>NUCLEOTIDE SEQUENCE</scope>
</reference>
<dbReference type="PANTHER" id="PTHR12784:SF28">
    <property type="entry name" value="PROTEIN SICKIE"/>
    <property type="match status" value="1"/>
</dbReference>
<feature type="region of interest" description="Disordered" evidence="2">
    <location>
        <begin position="555"/>
        <end position="667"/>
    </location>
</feature>
<accession>A0AAV2T969</accession>
<keyword evidence="1" id="KW-0175">Coiled coil</keyword>
<name>A0AAV2T969_CALDB</name>
<feature type="region of interest" description="Disordered" evidence="2">
    <location>
        <begin position="908"/>
        <end position="929"/>
    </location>
</feature>
<evidence type="ECO:0000313" key="4">
    <source>
        <dbReference type="EMBL" id="CAL5134052.1"/>
    </source>
</evidence>
<evidence type="ECO:0000313" key="5">
    <source>
        <dbReference type="Proteomes" id="UP001497525"/>
    </source>
</evidence>
<dbReference type="GO" id="GO:0022008">
    <property type="term" value="P:neurogenesis"/>
    <property type="evidence" value="ECO:0007669"/>
    <property type="project" value="InterPro"/>
</dbReference>
<feature type="compositionally biased region" description="Polar residues" evidence="2">
    <location>
        <begin position="346"/>
        <end position="360"/>
    </location>
</feature>
<feature type="compositionally biased region" description="Basic and acidic residues" evidence="2">
    <location>
        <begin position="1327"/>
        <end position="1337"/>
    </location>
</feature>
<dbReference type="InterPro" id="IPR039041">
    <property type="entry name" value="Nav/unc-53"/>
</dbReference>
<comment type="caution">
    <text evidence="4">The sequence shown here is derived from an EMBL/GenBank/DDBJ whole genome shotgun (WGS) entry which is preliminary data.</text>
</comment>
<feature type="region of interest" description="Disordered" evidence="2">
    <location>
        <begin position="473"/>
        <end position="495"/>
    </location>
</feature>
<feature type="compositionally biased region" description="Basic residues" evidence="2">
    <location>
        <begin position="414"/>
        <end position="424"/>
    </location>
</feature>
<organism evidence="4 5">
    <name type="scientific">Calicophoron daubneyi</name>
    <name type="common">Rumen fluke</name>
    <name type="synonym">Paramphistomum daubneyi</name>
    <dbReference type="NCBI Taxonomy" id="300641"/>
    <lineage>
        <taxon>Eukaryota</taxon>
        <taxon>Metazoa</taxon>
        <taxon>Spiralia</taxon>
        <taxon>Lophotrochozoa</taxon>
        <taxon>Platyhelminthes</taxon>
        <taxon>Trematoda</taxon>
        <taxon>Digenea</taxon>
        <taxon>Plagiorchiida</taxon>
        <taxon>Pronocephalata</taxon>
        <taxon>Paramphistomoidea</taxon>
        <taxon>Paramphistomidae</taxon>
        <taxon>Calicophoron</taxon>
    </lineage>
</organism>
<feature type="region of interest" description="Disordered" evidence="2">
    <location>
        <begin position="402"/>
        <end position="424"/>
    </location>
</feature>
<dbReference type="Proteomes" id="UP001497525">
    <property type="component" value="Unassembled WGS sequence"/>
</dbReference>
<dbReference type="Gene3D" id="3.40.50.300">
    <property type="entry name" value="P-loop containing nucleotide triphosphate hydrolases"/>
    <property type="match status" value="1"/>
</dbReference>
<evidence type="ECO:0000256" key="2">
    <source>
        <dbReference type="SAM" id="MobiDB-lite"/>
    </source>
</evidence>
<feature type="domain" description="AAA+ ATPase" evidence="3">
    <location>
        <begin position="997"/>
        <end position="1122"/>
    </location>
</feature>
<dbReference type="Pfam" id="PF25408">
    <property type="entry name" value="AAA_lid_NAV1"/>
    <property type="match status" value="1"/>
</dbReference>
<dbReference type="Pfam" id="PF00004">
    <property type="entry name" value="AAA"/>
    <property type="match status" value="1"/>
</dbReference>
<gene>
    <name evidence="4" type="ORF">CDAUBV1_LOCUS7282</name>
</gene>